<accession>A0ABY1SF45</accession>
<proteinExistence type="predicted"/>
<keyword evidence="2" id="KW-1185">Reference proteome</keyword>
<evidence type="ECO:0000313" key="2">
    <source>
        <dbReference type="Proteomes" id="UP000198337"/>
    </source>
</evidence>
<dbReference type="InterPro" id="IPR011042">
    <property type="entry name" value="6-blade_b-propeller_TolB-like"/>
</dbReference>
<dbReference type="Gene3D" id="2.120.10.30">
    <property type="entry name" value="TolB, C-terminal domain"/>
    <property type="match status" value="1"/>
</dbReference>
<reference evidence="1 2" key="1">
    <citation type="submission" date="2017-06" db="EMBL/GenBank/DDBJ databases">
        <authorList>
            <person name="Varghese N."/>
            <person name="Submissions S."/>
        </authorList>
    </citation>
    <scope>NUCLEOTIDE SEQUENCE [LARGE SCALE GENOMIC DNA]</scope>
    <source>
        <strain evidence="1 2">DSM 19840</strain>
    </source>
</reference>
<dbReference type="EMBL" id="FZNV01000001">
    <property type="protein sequence ID" value="SNR30554.1"/>
    <property type="molecule type" value="Genomic_DNA"/>
</dbReference>
<gene>
    <name evidence="1" type="ORF">SAMN04488009_1085</name>
</gene>
<dbReference type="SUPFAM" id="SSF63825">
    <property type="entry name" value="YWTD domain"/>
    <property type="match status" value="1"/>
</dbReference>
<sequence length="687" mass="72323">MRILVGRGAQLLINIIQLSMKRSVYLCAMLITLLFVASCSDDDNMEIPTAETCDDGVMNGDETGVDCGGSLCEPCEDGMTVLGRRTDLFVTNNDNGNISKFSITGDSLVTLVTTTTAAEGIYYDASSDIVVQASRSALLLEAFSEVSTLMDGTVVTPSGTGSADLESPRELAVNGSTYVVADNGSNRFFVYEMNGTGFSLTNTVEVPFPVWGVAFKGDDLYAVVDTTGDLAVFYNFLSNATDGIVRPSKRVTIEGIVRTHGIVYDGSDDVMVLTDIGDAANTLDDGGFHVITDFSSKFDALSDGELLPVGMQVRVAGPSTLMGNPIDVAYDSETDAVYISEIGNGKVLGYTDIGSGGNLTPSFNKDLPSASSIYFSSDETDGNTGDSTTAKSTSLYVTSTANGNVSVYNANGMLTKTVITGSDSSEGIYYNAMNDAIIQASRSGMALEYYGSFAAVTDLANLVADFTGGSDLESPREIAVFGNKVVVSSNTENKFYVYEYNGSSINLLNTFDAGFNTWGITFMGNTLLAVVDSTSDLAVYEDFLATNITDGAITPTKRITVDGIVRTHGVDYSEADDVLVMTDIGDAADANTDGGFQVTQDFSTKLGAIENGGALALSEQTRVAGSLTQMGNPIDVAYDHNTKTVFIAEIGNGKVLGFSDALNANGNIAPAVSNDLASAASLYLYNN</sequence>
<dbReference type="SUPFAM" id="SSF101898">
    <property type="entry name" value="NHL repeat"/>
    <property type="match status" value="1"/>
</dbReference>
<protein>
    <submittedName>
        <fullName evidence="1">Uncharacterized protein</fullName>
    </submittedName>
</protein>
<evidence type="ECO:0000313" key="1">
    <source>
        <dbReference type="EMBL" id="SNR30554.1"/>
    </source>
</evidence>
<comment type="caution">
    <text evidence="1">The sequence shown here is derived from an EMBL/GenBank/DDBJ whole genome shotgun (WGS) entry which is preliminary data.</text>
</comment>
<organism evidence="1 2">
    <name type="scientific">Maribacter sedimenticola</name>
    <dbReference type="NCBI Taxonomy" id="228956"/>
    <lineage>
        <taxon>Bacteria</taxon>
        <taxon>Pseudomonadati</taxon>
        <taxon>Bacteroidota</taxon>
        <taxon>Flavobacteriia</taxon>
        <taxon>Flavobacteriales</taxon>
        <taxon>Flavobacteriaceae</taxon>
        <taxon>Maribacter</taxon>
    </lineage>
</organism>
<name>A0ABY1SF45_9FLAO</name>
<dbReference type="Proteomes" id="UP000198337">
    <property type="component" value="Unassembled WGS sequence"/>
</dbReference>